<proteinExistence type="predicted"/>
<dbReference type="EMBL" id="DWXX01000096">
    <property type="protein sequence ID" value="HJB59112.1"/>
    <property type="molecule type" value="Genomic_DNA"/>
</dbReference>
<reference evidence="2" key="1">
    <citation type="journal article" date="2021" name="PeerJ">
        <title>Extensive microbial diversity within the chicken gut microbiome revealed by metagenomics and culture.</title>
        <authorList>
            <person name="Gilroy R."/>
            <person name="Ravi A."/>
            <person name="Getino M."/>
            <person name="Pursley I."/>
            <person name="Horton D.L."/>
            <person name="Alikhan N.F."/>
            <person name="Baker D."/>
            <person name="Gharbi K."/>
            <person name="Hall N."/>
            <person name="Watson M."/>
            <person name="Adriaenssens E.M."/>
            <person name="Foster-Nyarko E."/>
            <person name="Jarju S."/>
            <person name="Secka A."/>
            <person name="Antonio M."/>
            <person name="Oren A."/>
            <person name="Chaudhuri R.R."/>
            <person name="La Ragione R."/>
            <person name="Hildebrand F."/>
            <person name="Pallen M.J."/>
        </authorList>
    </citation>
    <scope>NUCLEOTIDE SEQUENCE</scope>
    <source>
        <strain evidence="2">ChiHjej9B8-13557</strain>
    </source>
</reference>
<accession>A0A9D2S755</accession>
<evidence type="ECO:0000313" key="3">
    <source>
        <dbReference type="Proteomes" id="UP000824211"/>
    </source>
</evidence>
<dbReference type="InterPro" id="IPR025351">
    <property type="entry name" value="Pvc16_N"/>
</dbReference>
<comment type="caution">
    <text evidence="2">The sequence shown here is derived from an EMBL/GenBank/DDBJ whole genome shotgun (WGS) entry which is preliminary data.</text>
</comment>
<dbReference type="AlphaFoldDB" id="A0A9D2S755"/>
<organism evidence="2 3">
    <name type="scientific">Candidatus Faecalibacterium faecipullorum</name>
    <dbReference type="NCBI Taxonomy" id="2838578"/>
    <lineage>
        <taxon>Bacteria</taxon>
        <taxon>Bacillati</taxon>
        <taxon>Bacillota</taxon>
        <taxon>Clostridia</taxon>
        <taxon>Eubacteriales</taxon>
        <taxon>Oscillospiraceae</taxon>
        <taxon>Faecalibacterium</taxon>
    </lineage>
</organism>
<sequence>MADYTALMEAGSALVEMLRDNLTPEPLSDRELIALASPHESENSQLTVYLYHVEEDSPNATSGYYQADRDLQRVRPARYTLRYLVTAHSKAPAHMKEAEQHRILGAALQVLRDNPIIPQQYLSGSMAEEQSELHLLVERVPLEQILKIWNNNSKDYRLSFVVQMTGVTISSRRERKITRVTEFTIGTAQRPRGGQS</sequence>
<name>A0A9D2S755_9FIRM</name>
<gene>
    <name evidence="2" type="ORF">H9771_05585</name>
</gene>
<dbReference type="Pfam" id="PF14065">
    <property type="entry name" value="Pvc16_N"/>
    <property type="match status" value="1"/>
</dbReference>
<evidence type="ECO:0000313" key="2">
    <source>
        <dbReference type="EMBL" id="HJB59112.1"/>
    </source>
</evidence>
<evidence type="ECO:0000259" key="1">
    <source>
        <dbReference type="Pfam" id="PF14065"/>
    </source>
</evidence>
<feature type="domain" description="Pvc16 N-terminal" evidence="1">
    <location>
        <begin position="12"/>
        <end position="180"/>
    </location>
</feature>
<dbReference type="Proteomes" id="UP000824211">
    <property type="component" value="Unassembled WGS sequence"/>
</dbReference>
<protein>
    <submittedName>
        <fullName evidence="2">DUF4255 domain-containing protein</fullName>
    </submittedName>
</protein>
<reference evidence="2" key="2">
    <citation type="submission" date="2021-04" db="EMBL/GenBank/DDBJ databases">
        <authorList>
            <person name="Gilroy R."/>
        </authorList>
    </citation>
    <scope>NUCLEOTIDE SEQUENCE</scope>
    <source>
        <strain evidence="2">ChiHjej9B8-13557</strain>
    </source>
</reference>